<organism evidence="1 2">
    <name type="scientific">Auriscalpium vulgare</name>
    <dbReference type="NCBI Taxonomy" id="40419"/>
    <lineage>
        <taxon>Eukaryota</taxon>
        <taxon>Fungi</taxon>
        <taxon>Dikarya</taxon>
        <taxon>Basidiomycota</taxon>
        <taxon>Agaricomycotina</taxon>
        <taxon>Agaricomycetes</taxon>
        <taxon>Russulales</taxon>
        <taxon>Auriscalpiaceae</taxon>
        <taxon>Auriscalpium</taxon>
    </lineage>
</organism>
<reference evidence="1" key="1">
    <citation type="submission" date="2021-02" db="EMBL/GenBank/DDBJ databases">
        <authorList>
            <consortium name="DOE Joint Genome Institute"/>
            <person name="Ahrendt S."/>
            <person name="Looney B.P."/>
            <person name="Miyauchi S."/>
            <person name="Morin E."/>
            <person name="Drula E."/>
            <person name="Courty P.E."/>
            <person name="Chicoki N."/>
            <person name="Fauchery L."/>
            <person name="Kohler A."/>
            <person name="Kuo A."/>
            <person name="Labutti K."/>
            <person name="Pangilinan J."/>
            <person name="Lipzen A."/>
            <person name="Riley R."/>
            <person name="Andreopoulos W."/>
            <person name="He G."/>
            <person name="Johnson J."/>
            <person name="Barry K.W."/>
            <person name="Grigoriev I.V."/>
            <person name="Nagy L."/>
            <person name="Hibbett D."/>
            <person name="Henrissat B."/>
            <person name="Matheny P.B."/>
            <person name="Labbe J."/>
            <person name="Martin F."/>
        </authorList>
    </citation>
    <scope>NUCLEOTIDE SEQUENCE</scope>
    <source>
        <strain evidence="1">FP105234-sp</strain>
    </source>
</reference>
<evidence type="ECO:0000313" key="2">
    <source>
        <dbReference type="Proteomes" id="UP000814033"/>
    </source>
</evidence>
<sequence length="830" mass="91140">MSACSTSTPAPPPLSTRRLSQVYVQIPPSPFASSSKTTSRDASEDLRDHKQMSTPLRVRNDDTAFDSVTAAQIKRKRSERDLDGREESQLDFDAKTSSKKQKMIVEIQPRKSNSKKTTKAKPLGANANEEYPNGFFYCHQCAKKRGLEVGIPCTFKVKVNHVDSQCKAKYCKACMKNRYGQDIDEIKGRSLNAKESASHVKGQGYYFKCPRCEGTCNCRACRKAQGLGPTGNLTLAARKSGADSVAEILNQDDKVTGILPGKGKQVPDAPKKPRAPAVKASKPAKPAASTAVDPQPKVKRPYVRKPKPVPQPTWNPVPVPTSFDADLATPRIAIREFLIRFWPLLDISRTHLEELEEVGGRRAFDEDDVDLDAGEDIGVEMGWVSETCVKAMLSALLGLIAEDDGAKEVKKLLVDAVKEIKASGANLSRMWGTLLALRASLTREQRASLLDFPDPLPPPASAITHTTRSGASHGGPQVASTAQLVPVILPLVEAASRTQSVRQEIDEGVKEEKDRVKEEKDRLKEEQERWASVRKGTPTKAEREAHKQTLAGLEQGLRVVRHVYAPRFAPLGTDHAGRIYYALSPSIVEREAALALLGGDAKKGGKARGRAVVSSDEREGMRRWGWFVAVWGSKPEPEPANEANAKGKSKELDEDEDDGSERWWGFWEPREVRNIADWIAGKNGVSVGKGRMEEHQDMQPEADSGTLAKLEARSRSGSTAASSHYSSPLSDASDDEMDVDDVSELSALSDEEDDNGMKGMMRTAADGKPLPGRSQLKALVKGLHEYADVLDWRVWRMQSDEAKDGKENEVKDKGKQKEKSQAVASARFYG</sequence>
<gene>
    <name evidence="1" type="ORF">FA95DRAFT_1597841</name>
</gene>
<proteinExistence type="predicted"/>
<protein>
    <submittedName>
        <fullName evidence="1">Uncharacterized protein</fullName>
    </submittedName>
</protein>
<keyword evidence="2" id="KW-1185">Reference proteome</keyword>
<comment type="caution">
    <text evidence="1">The sequence shown here is derived from an EMBL/GenBank/DDBJ whole genome shotgun (WGS) entry which is preliminary data.</text>
</comment>
<evidence type="ECO:0000313" key="1">
    <source>
        <dbReference type="EMBL" id="KAI0043666.1"/>
    </source>
</evidence>
<dbReference type="Proteomes" id="UP000814033">
    <property type="component" value="Unassembled WGS sequence"/>
</dbReference>
<accession>A0ACB8RJ46</accession>
<name>A0ACB8RJ46_9AGAM</name>
<reference evidence="1" key="2">
    <citation type="journal article" date="2022" name="New Phytol.">
        <title>Evolutionary transition to the ectomycorrhizal habit in the genomes of a hyperdiverse lineage of mushroom-forming fungi.</title>
        <authorList>
            <person name="Looney B."/>
            <person name="Miyauchi S."/>
            <person name="Morin E."/>
            <person name="Drula E."/>
            <person name="Courty P.E."/>
            <person name="Kohler A."/>
            <person name="Kuo A."/>
            <person name="LaButti K."/>
            <person name="Pangilinan J."/>
            <person name="Lipzen A."/>
            <person name="Riley R."/>
            <person name="Andreopoulos W."/>
            <person name="He G."/>
            <person name="Johnson J."/>
            <person name="Nolan M."/>
            <person name="Tritt A."/>
            <person name="Barry K.W."/>
            <person name="Grigoriev I.V."/>
            <person name="Nagy L.G."/>
            <person name="Hibbett D."/>
            <person name="Henrissat B."/>
            <person name="Matheny P.B."/>
            <person name="Labbe J."/>
            <person name="Martin F.M."/>
        </authorList>
    </citation>
    <scope>NUCLEOTIDE SEQUENCE</scope>
    <source>
        <strain evidence="1">FP105234-sp</strain>
    </source>
</reference>
<dbReference type="EMBL" id="MU276009">
    <property type="protein sequence ID" value="KAI0043666.1"/>
    <property type="molecule type" value="Genomic_DNA"/>
</dbReference>